<dbReference type="InterPro" id="IPR023213">
    <property type="entry name" value="CAT-like_dom_sf"/>
</dbReference>
<dbReference type="PANTHER" id="PTHR28037">
    <property type="entry name" value="ALCOHOL O-ACETYLTRANSFERASE 1-RELATED"/>
    <property type="match status" value="1"/>
</dbReference>
<dbReference type="eggNOG" id="ENOG502RC91">
    <property type="taxonomic scope" value="Eukaryota"/>
</dbReference>
<dbReference type="GO" id="GO:0008080">
    <property type="term" value="F:N-acetyltransferase activity"/>
    <property type="evidence" value="ECO:0007669"/>
    <property type="project" value="TreeGrafter"/>
</dbReference>
<proteinExistence type="predicted"/>
<accession>A0A066XAZ8</accession>
<dbReference type="Pfam" id="PF07247">
    <property type="entry name" value="AATase"/>
    <property type="match status" value="1"/>
</dbReference>
<gene>
    <name evidence="1" type="ORF">CSUB01_08480</name>
</gene>
<dbReference type="SUPFAM" id="SSF52777">
    <property type="entry name" value="CoA-dependent acyltransferases"/>
    <property type="match status" value="2"/>
</dbReference>
<sequence>MASTAAVVRPCGNMEKYSTARHSLGLYRCVSVACRYAVPPGTGLEELKTELLRAVAQVIIEQPFMRVGIVDEDKQTPYYVHVPRIDLTAQIQWYGPSHPDAADAALCKHLSFQHDQLWPHVGQLPPWKIAVIPIEQLQGSPVEIDVIYSFHHAIGDGTSGSIFHKRLLEALSNPVAVAGLDANHLNLPEPPVLPRPQEHLIDGRISWSYLLCELWAALGPSWLKTKPEVIPWKARAMDFSMPYQTTVRILRIPAATTIGLLAASRAHSMTLTPLFHALVAASLSRHLPASEAPAFNPSSAVSLRRFVPAATGLDVNNQISVLVTSTEHSISRALTTNMRKPSHKTLEEAIWDAAASVKNELRDRLATLPHDDITAMLKYVSDFHEFFTKKNGSERGNSWEVSNLGAIRGGTVEGDWKLTRAVFSQSAMAAGPGFAVNVAGIAGGEVTVTLTWDESFVDAALMELLATDLEAWTQKLAAGISL</sequence>
<dbReference type="EMBL" id="JMSE01001284">
    <property type="protein sequence ID" value="KDN62936.1"/>
    <property type="molecule type" value="Genomic_DNA"/>
</dbReference>
<dbReference type="PANTHER" id="PTHR28037:SF1">
    <property type="entry name" value="ALCOHOL O-ACETYLTRANSFERASE 1-RELATED"/>
    <property type="match status" value="1"/>
</dbReference>
<evidence type="ECO:0000313" key="2">
    <source>
        <dbReference type="Proteomes" id="UP000027238"/>
    </source>
</evidence>
<dbReference type="Proteomes" id="UP000027238">
    <property type="component" value="Unassembled WGS sequence"/>
</dbReference>
<comment type="caution">
    <text evidence="1">The sequence shown here is derived from an EMBL/GenBank/DDBJ whole genome shotgun (WGS) entry which is preliminary data.</text>
</comment>
<dbReference type="Gene3D" id="3.30.559.30">
    <property type="entry name" value="Nonribosomal peptide synthetase, condensation domain"/>
    <property type="match status" value="1"/>
</dbReference>
<dbReference type="AlphaFoldDB" id="A0A066XAZ8"/>
<name>A0A066XAZ8_COLSU</name>
<protein>
    <recommendedName>
        <fullName evidence="3">Alcohol acetyltransferase</fullName>
    </recommendedName>
</protein>
<dbReference type="HOGENOM" id="CLU_024469_0_1_1"/>
<dbReference type="STRING" id="1173701.A0A066XAZ8"/>
<reference evidence="2" key="1">
    <citation type="journal article" date="2014" name="Genome Announc.">
        <title>Draft genome sequence of Colletotrichum sublineola, a destructive pathogen of cultivated sorghum.</title>
        <authorList>
            <person name="Baroncelli R."/>
            <person name="Sanz-Martin J.M."/>
            <person name="Rech G.E."/>
            <person name="Sukno S.A."/>
            <person name="Thon M.R."/>
        </authorList>
    </citation>
    <scope>NUCLEOTIDE SEQUENCE [LARGE SCALE GENOMIC DNA]</scope>
    <source>
        <strain evidence="2">TX430BB</strain>
    </source>
</reference>
<evidence type="ECO:0008006" key="3">
    <source>
        <dbReference type="Google" id="ProtNLM"/>
    </source>
</evidence>
<dbReference type="OrthoDB" id="2150604at2759"/>
<dbReference type="InterPro" id="IPR010828">
    <property type="entry name" value="Atf2/Sli1-like"/>
</dbReference>
<keyword evidence="2" id="KW-1185">Reference proteome</keyword>
<evidence type="ECO:0000313" key="1">
    <source>
        <dbReference type="EMBL" id="KDN62936.1"/>
    </source>
</evidence>
<dbReference type="Gene3D" id="3.30.559.10">
    <property type="entry name" value="Chloramphenicol acetyltransferase-like domain"/>
    <property type="match status" value="1"/>
</dbReference>
<dbReference type="OMA" id="WEVSNVG"/>
<dbReference type="InterPro" id="IPR052058">
    <property type="entry name" value="Alcohol_O-acetyltransferase"/>
</dbReference>
<organism evidence="1 2">
    <name type="scientific">Colletotrichum sublineola</name>
    <name type="common">Sorghum anthracnose fungus</name>
    <dbReference type="NCBI Taxonomy" id="1173701"/>
    <lineage>
        <taxon>Eukaryota</taxon>
        <taxon>Fungi</taxon>
        <taxon>Dikarya</taxon>
        <taxon>Ascomycota</taxon>
        <taxon>Pezizomycotina</taxon>
        <taxon>Sordariomycetes</taxon>
        <taxon>Hypocreomycetidae</taxon>
        <taxon>Glomerellales</taxon>
        <taxon>Glomerellaceae</taxon>
        <taxon>Colletotrichum</taxon>
        <taxon>Colletotrichum graminicola species complex</taxon>
    </lineage>
</organism>